<dbReference type="EMBL" id="CM023484">
    <property type="protein sequence ID" value="KAH6932767.1"/>
    <property type="molecule type" value="Genomic_DNA"/>
</dbReference>
<proteinExistence type="predicted"/>
<dbReference type="Proteomes" id="UP000821845">
    <property type="component" value="Chromosome 4"/>
</dbReference>
<comment type="caution">
    <text evidence="1">The sequence shown here is derived from an EMBL/GenBank/DDBJ whole genome shotgun (WGS) entry which is preliminary data.</text>
</comment>
<name>A0ACB7SHZ8_HYAAI</name>
<keyword evidence="2" id="KW-1185">Reference proteome</keyword>
<protein>
    <submittedName>
        <fullName evidence="1">Uncharacterized protein</fullName>
    </submittedName>
</protein>
<organism evidence="1 2">
    <name type="scientific">Hyalomma asiaticum</name>
    <name type="common">Tick</name>
    <dbReference type="NCBI Taxonomy" id="266040"/>
    <lineage>
        <taxon>Eukaryota</taxon>
        <taxon>Metazoa</taxon>
        <taxon>Ecdysozoa</taxon>
        <taxon>Arthropoda</taxon>
        <taxon>Chelicerata</taxon>
        <taxon>Arachnida</taxon>
        <taxon>Acari</taxon>
        <taxon>Parasitiformes</taxon>
        <taxon>Ixodida</taxon>
        <taxon>Ixodoidea</taxon>
        <taxon>Ixodidae</taxon>
        <taxon>Hyalomminae</taxon>
        <taxon>Hyalomma</taxon>
    </lineage>
</organism>
<evidence type="ECO:0000313" key="2">
    <source>
        <dbReference type="Proteomes" id="UP000821845"/>
    </source>
</evidence>
<reference evidence="1" key="1">
    <citation type="submission" date="2020-05" db="EMBL/GenBank/DDBJ databases">
        <title>Large-scale comparative analyses of tick genomes elucidate their genetic diversity and vector capacities.</title>
        <authorList>
            <person name="Jia N."/>
            <person name="Wang J."/>
            <person name="Shi W."/>
            <person name="Du L."/>
            <person name="Sun Y."/>
            <person name="Zhan W."/>
            <person name="Jiang J."/>
            <person name="Wang Q."/>
            <person name="Zhang B."/>
            <person name="Ji P."/>
            <person name="Sakyi L.B."/>
            <person name="Cui X."/>
            <person name="Yuan T."/>
            <person name="Jiang B."/>
            <person name="Yang W."/>
            <person name="Lam T.T.-Y."/>
            <person name="Chang Q."/>
            <person name="Ding S."/>
            <person name="Wang X."/>
            <person name="Zhu J."/>
            <person name="Ruan X."/>
            <person name="Zhao L."/>
            <person name="Wei J."/>
            <person name="Que T."/>
            <person name="Du C."/>
            <person name="Cheng J."/>
            <person name="Dai P."/>
            <person name="Han X."/>
            <person name="Huang E."/>
            <person name="Gao Y."/>
            <person name="Liu J."/>
            <person name="Shao H."/>
            <person name="Ye R."/>
            <person name="Li L."/>
            <person name="Wei W."/>
            <person name="Wang X."/>
            <person name="Wang C."/>
            <person name="Yang T."/>
            <person name="Huo Q."/>
            <person name="Li W."/>
            <person name="Guo W."/>
            <person name="Chen H."/>
            <person name="Zhou L."/>
            <person name="Ni X."/>
            <person name="Tian J."/>
            <person name="Zhou Y."/>
            <person name="Sheng Y."/>
            <person name="Liu T."/>
            <person name="Pan Y."/>
            <person name="Xia L."/>
            <person name="Li J."/>
            <person name="Zhao F."/>
            <person name="Cao W."/>
        </authorList>
    </citation>
    <scope>NUCLEOTIDE SEQUENCE</scope>
    <source>
        <strain evidence="1">Hyas-2018</strain>
    </source>
</reference>
<evidence type="ECO:0000313" key="1">
    <source>
        <dbReference type="EMBL" id="KAH6932767.1"/>
    </source>
</evidence>
<gene>
    <name evidence="1" type="ORF">HPB50_009373</name>
</gene>
<accession>A0ACB7SHZ8</accession>
<sequence length="838" mass="93311">MALLVTAMELLDSSIDDDSVSGDLGSDSDEEYNDVCILVACALVRDDANRVPGYESIISRYHDYEFKRLFRLSRETFDYFSAKFRASAFYPNAVQGRQQISAEKTCLIALVYLGSQISMYAIGDKFDVTESSVHACMTQVVHFLHAISGDIICWPSSAEVTRIKNGFLAKSQGKGPRNTVGFIDGSHIQILTPTERKRPAPCAVAPAQKKRLSHRDVHEFGLQDTNVQDENVSPNSNEPSEPVSLESIAGKLILPSMWTKLHVPDFDGVLCATTTVTKNPFVLVHEKLLVFTADDSKRVFARCYFHGKEAKEVEIKSIVGAQEFLQQTAIAIVCKGAMDRQQYTSDFSEHLTDRLKASVLVIQDGVFSKSCTGTVADRGAACLACRYLRKGLQARRYRVKTRKPVKRNLRNLLKFSRQRTRRLLSRVCTLQQRIASMQAKNRCISEEVFKTKIESLPPKQKQAAHHIFAAAKRKGMKGMAYSKEWMLECIIMKMKGPRLYEHTRKQQILVLPSQVTLRKYTKGYRTGFGFSRKVLSVLKEKTSSMDVFKRHGGLLVDEMKLSENLSVSPGGHIGGFVDLGAFTPDADKHAVCDHGMVIVFVPFVGKWTQIIAVFATHSNVKGDLLAKIMTEAVILAEQAGLFVDFITSDGAAWNRKMWALMGIQATATFTRSKVQHPVDPSRSLHFVSDFPHLVKCLRNGLLKSSFNTPAGELFSDIVLNGLRLYKTELEASWGSLEPVLTFFGAISRKPIYDNSQRSGLLSEACGSFLSMRVLRAKYTESMKVECLLCNVTQETVRHVVLNCPELGASAVHAHGSIQKVNANNDDLGDGRLAMLMGF</sequence>